<name>A0A0E9R4U1_ANGAN</name>
<evidence type="ECO:0000313" key="1">
    <source>
        <dbReference type="EMBL" id="JAH23495.1"/>
    </source>
</evidence>
<protein>
    <submittedName>
        <fullName evidence="1">Uncharacterized protein</fullName>
    </submittedName>
</protein>
<organism evidence="1">
    <name type="scientific">Anguilla anguilla</name>
    <name type="common">European freshwater eel</name>
    <name type="synonym">Muraena anguilla</name>
    <dbReference type="NCBI Taxonomy" id="7936"/>
    <lineage>
        <taxon>Eukaryota</taxon>
        <taxon>Metazoa</taxon>
        <taxon>Chordata</taxon>
        <taxon>Craniata</taxon>
        <taxon>Vertebrata</taxon>
        <taxon>Euteleostomi</taxon>
        <taxon>Actinopterygii</taxon>
        <taxon>Neopterygii</taxon>
        <taxon>Teleostei</taxon>
        <taxon>Anguilliformes</taxon>
        <taxon>Anguillidae</taxon>
        <taxon>Anguilla</taxon>
    </lineage>
</organism>
<dbReference type="EMBL" id="GBXM01085082">
    <property type="protein sequence ID" value="JAH23495.1"/>
    <property type="molecule type" value="Transcribed_RNA"/>
</dbReference>
<proteinExistence type="predicted"/>
<accession>A0A0E9R4U1</accession>
<reference evidence="1" key="2">
    <citation type="journal article" date="2015" name="Fish Shellfish Immunol.">
        <title>Early steps in the European eel (Anguilla anguilla)-Vibrio vulnificus interaction in the gills: Role of the RtxA13 toxin.</title>
        <authorList>
            <person name="Callol A."/>
            <person name="Pajuelo D."/>
            <person name="Ebbesson L."/>
            <person name="Teles M."/>
            <person name="MacKenzie S."/>
            <person name="Amaro C."/>
        </authorList>
    </citation>
    <scope>NUCLEOTIDE SEQUENCE</scope>
</reference>
<reference evidence="1" key="1">
    <citation type="submission" date="2014-11" db="EMBL/GenBank/DDBJ databases">
        <authorList>
            <person name="Amaro Gonzalez C."/>
        </authorList>
    </citation>
    <scope>NUCLEOTIDE SEQUENCE</scope>
</reference>
<sequence>MQSRVHILVAVIERLG</sequence>
<dbReference type="AlphaFoldDB" id="A0A0E9R4U1"/>